<feature type="non-terminal residue" evidence="1">
    <location>
        <position position="1"/>
    </location>
</feature>
<organism evidence="1">
    <name type="scientific">Solanum chilense</name>
    <name type="common">Tomato</name>
    <name type="synonym">Lycopersicon chilense</name>
    <dbReference type="NCBI Taxonomy" id="4083"/>
    <lineage>
        <taxon>Eukaryota</taxon>
        <taxon>Viridiplantae</taxon>
        <taxon>Streptophyta</taxon>
        <taxon>Embryophyta</taxon>
        <taxon>Tracheophyta</taxon>
        <taxon>Spermatophyta</taxon>
        <taxon>Magnoliopsida</taxon>
        <taxon>eudicotyledons</taxon>
        <taxon>Gunneridae</taxon>
        <taxon>Pentapetalae</taxon>
        <taxon>asterids</taxon>
        <taxon>lamiids</taxon>
        <taxon>Solanales</taxon>
        <taxon>Solanaceae</taxon>
        <taxon>Solanoideae</taxon>
        <taxon>Solaneae</taxon>
        <taxon>Solanum</taxon>
        <taxon>Solanum subgen. Lycopersicon</taxon>
    </lineage>
</organism>
<sequence length="137" mass="15380">NKDSICWKFVKTRLGRRTSRRIVVVTTDRHGLRKSHTCAISSAALFITLDGKYDGLSQAQRFVEGLRSKTLELLNMGTRITSLNFTTNLQNGPSWTRRTIISSAIPHLVRLPHLPSAAALGCHLQTVTSMTDRHKLR</sequence>
<proteinExistence type="predicted"/>
<gene>
    <name evidence="1" type="ORF">EJD97_008527</name>
</gene>
<dbReference type="AlphaFoldDB" id="A0A6N2AH99"/>
<protein>
    <submittedName>
        <fullName evidence="1">Uncharacterized protein</fullName>
    </submittedName>
</protein>
<evidence type="ECO:0000313" key="1">
    <source>
        <dbReference type="EMBL" id="TMW81645.1"/>
    </source>
</evidence>
<feature type="non-terminal residue" evidence="1">
    <location>
        <position position="137"/>
    </location>
</feature>
<accession>A0A6N2AH99</accession>
<dbReference type="EMBL" id="RXGB01022670">
    <property type="protein sequence ID" value="TMW81645.1"/>
    <property type="molecule type" value="Genomic_DNA"/>
</dbReference>
<name>A0A6N2AH99_SOLCI</name>
<reference evidence="1" key="1">
    <citation type="submission" date="2019-05" db="EMBL/GenBank/DDBJ databases">
        <title>The de novo reference genome and transcriptome assemblies of the wild tomato species Solanum chilense.</title>
        <authorList>
            <person name="Stam R."/>
            <person name="Nosenko T."/>
            <person name="Hoerger A.C."/>
            <person name="Stephan W."/>
            <person name="Seidel M.A."/>
            <person name="Kuhn J.M.M."/>
            <person name="Haberer G."/>
            <person name="Tellier A."/>
        </authorList>
    </citation>
    <scope>NUCLEOTIDE SEQUENCE</scope>
    <source>
        <tissue evidence="1">Mature leaves</tissue>
    </source>
</reference>
<comment type="caution">
    <text evidence="1">The sequence shown here is derived from an EMBL/GenBank/DDBJ whole genome shotgun (WGS) entry which is preliminary data.</text>
</comment>